<feature type="domain" description="ABC-2 type transporter transmembrane" evidence="6">
    <location>
        <begin position="45"/>
        <end position="391"/>
    </location>
</feature>
<comment type="caution">
    <text evidence="7">The sequence shown here is derived from an EMBL/GenBank/DDBJ whole genome shotgun (WGS) entry which is preliminary data.</text>
</comment>
<evidence type="ECO:0000259" key="6">
    <source>
        <dbReference type="Pfam" id="PF12698"/>
    </source>
</evidence>
<feature type="transmembrane region" description="Helical" evidence="5">
    <location>
        <begin position="322"/>
        <end position="341"/>
    </location>
</feature>
<accession>A0A7C4ZH32</accession>
<keyword evidence="3 5" id="KW-1133">Transmembrane helix</keyword>
<dbReference type="InterPro" id="IPR013525">
    <property type="entry name" value="ABC2_TM"/>
</dbReference>
<feature type="transmembrane region" description="Helical" evidence="5">
    <location>
        <begin position="44"/>
        <end position="66"/>
    </location>
</feature>
<keyword evidence="2 5" id="KW-0812">Transmembrane</keyword>
<protein>
    <submittedName>
        <fullName evidence="7">ABC transporter permease</fullName>
    </submittedName>
</protein>
<evidence type="ECO:0000256" key="4">
    <source>
        <dbReference type="ARBA" id="ARBA00023136"/>
    </source>
</evidence>
<name>A0A7C4ZH32_9DEIN</name>
<dbReference type="AlphaFoldDB" id="A0A7C4ZH32"/>
<evidence type="ECO:0000256" key="3">
    <source>
        <dbReference type="ARBA" id="ARBA00022989"/>
    </source>
</evidence>
<comment type="subcellular location">
    <subcellularLocation>
        <location evidence="1">Membrane</location>
        <topology evidence="1">Multi-pass membrane protein</topology>
    </subcellularLocation>
</comment>
<sequence>MEHGFARARLHPRGGGGAGVKAIGWVALKEILNTWRDKRTIRNVLLLPLALMPFLMYGPTALFGGLEKSSQENVQRVAVCDLPPELLALLEQVKLEPARLPDPRAAVERGEVDAALCAADGDYVIYAQTTAKPIKSGFVVGKIQQALSVYKQQIVAGRLRAAGLDPGVLEPFQVRHEDLSPKEAKNAGVLGSMTPYFLMLFIMMGAMAVIIDATAGEKEKGTLEVLLAAPVSHLQLAAGKLLAGLVFAVLTSVSGLVGLVLGAVFAQRFTQGSELAVVTGSLSLSPAGLGYLFVTALLYAAMITALLLAIGMYARSFKEAQTYISPLYMVLIVPMLVLMFAADYLNQTLWLYAVPVFNVYLAMDQLIKGQASLTALGVCWLSTGVAVLLALAWAARNFSSESVVFRN</sequence>
<dbReference type="PANTHER" id="PTHR43471:SF3">
    <property type="entry name" value="ABC TRANSPORTER PERMEASE PROTEIN NATB"/>
    <property type="match status" value="1"/>
</dbReference>
<dbReference type="GO" id="GO:0016020">
    <property type="term" value="C:membrane"/>
    <property type="evidence" value="ECO:0007669"/>
    <property type="project" value="UniProtKB-SubCell"/>
</dbReference>
<gene>
    <name evidence="7" type="ORF">ENK37_05110</name>
</gene>
<keyword evidence="4 5" id="KW-0472">Membrane</keyword>
<feature type="transmembrane region" description="Helical" evidence="5">
    <location>
        <begin position="196"/>
        <end position="215"/>
    </location>
</feature>
<dbReference type="PANTHER" id="PTHR43471">
    <property type="entry name" value="ABC TRANSPORTER PERMEASE"/>
    <property type="match status" value="1"/>
</dbReference>
<feature type="transmembrane region" description="Helical" evidence="5">
    <location>
        <begin position="241"/>
        <end position="269"/>
    </location>
</feature>
<proteinExistence type="predicted"/>
<organism evidence="7">
    <name type="scientific">Oceanithermus profundus</name>
    <dbReference type="NCBI Taxonomy" id="187137"/>
    <lineage>
        <taxon>Bacteria</taxon>
        <taxon>Thermotogati</taxon>
        <taxon>Deinococcota</taxon>
        <taxon>Deinococci</taxon>
        <taxon>Thermales</taxon>
        <taxon>Thermaceae</taxon>
        <taxon>Oceanithermus</taxon>
    </lineage>
</organism>
<dbReference type="Pfam" id="PF12698">
    <property type="entry name" value="ABC2_membrane_3"/>
    <property type="match status" value="1"/>
</dbReference>
<dbReference type="EMBL" id="DRPZ01000139">
    <property type="protein sequence ID" value="HGY09419.1"/>
    <property type="molecule type" value="Genomic_DNA"/>
</dbReference>
<dbReference type="Proteomes" id="UP000885759">
    <property type="component" value="Unassembled WGS sequence"/>
</dbReference>
<feature type="transmembrane region" description="Helical" evidence="5">
    <location>
        <begin position="375"/>
        <end position="395"/>
    </location>
</feature>
<evidence type="ECO:0000256" key="1">
    <source>
        <dbReference type="ARBA" id="ARBA00004141"/>
    </source>
</evidence>
<evidence type="ECO:0000256" key="2">
    <source>
        <dbReference type="ARBA" id="ARBA00022692"/>
    </source>
</evidence>
<dbReference type="GO" id="GO:0140359">
    <property type="term" value="F:ABC-type transporter activity"/>
    <property type="evidence" value="ECO:0007669"/>
    <property type="project" value="InterPro"/>
</dbReference>
<reference evidence="7" key="1">
    <citation type="journal article" date="2020" name="mSystems">
        <title>Genome- and Community-Level Interaction Insights into Carbon Utilization and Element Cycling Functions of Hydrothermarchaeota in Hydrothermal Sediment.</title>
        <authorList>
            <person name="Zhou Z."/>
            <person name="Liu Y."/>
            <person name="Xu W."/>
            <person name="Pan J."/>
            <person name="Luo Z.H."/>
            <person name="Li M."/>
        </authorList>
    </citation>
    <scope>NUCLEOTIDE SEQUENCE [LARGE SCALE GENOMIC DNA]</scope>
    <source>
        <strain evidence="7">HyVt-570</strain>
    </source>
</reference>
<evidence type="ECO:0000313" key="7">
    <source>
        <dbReference type="EMBL" id="HGY09419.1"/>
    </source>
</evidence>
<feature type="transmembrane region" description="Helical" evidence="5">
    <location>
        <begin position="289"/>
        <end position="310"/>
    </location>
</feature>
<evidence type="ECO:0000256" key="5">
    <source>
        <dbReference type="SAM" id="Phobius"/>
    </source>
</evidence>